<dbReference type="SUPFAM" id="SSF81296">
    <property type="entry name" value="E set domains"/>
    <property type="match status" value="1"/>
</dbReference>
<dbReference type="Pfam" id="PF13501">
    <property type="entry name" value="SoxY"/>
    <property type="match status" value="1"/>
</dbReference>
<dbReference type="KEGG" id="abaw:D5400_04065"/>
<dbReference type="Pfam" id="PF08770">
    <property type="entry name" value="SoxZ"/>
    <property type="match status" value="1"/>
</dbReference>
<evidence type="ECO:0000256" key="1">
    <source>
        <dbReference type="SAM" id="SignalP"/>
    </source>
</evidence>
<dbReference type="InterPro" id="IPR013783">
    <property type="entry name" value="Ig-like_fold"/>
</dbReference>
<dbReference type="Gene3D" id="2.60.40.2470">
    <property type="entry name" value="SoxY domain"/>
    <property type="match status" value="1"/>
</dbReference>
<dbReference type="NCBIfam" id="TIGR04557">
    <property type="entry name" value="fuse_rel_SoxYZ"/>
    <property type="match status" value="1"/>
</dbReference>
<feature type="domain" description="Sulphur oxidation protein SoxZ" evidence="2">
    <location>
        <begin position="180"/>
        <end position="268"/>
    </location>
</feature>
<organism evidence="4 5">
    <name type="scientific">Georhizobium profundi</name>
    <dbReference type="NCBI Taxonomy" id="2341112"/>
    <lineage>
        <taxon>Bacteria</taxon>
        <taxon>Pseudomonadati</taxon>
        <taxon>Pseudomonadota</taxon>
        <taxon>Alphaproteobacteria</taxon>
        <taxon>Hyphomicrobiales</taxon>
        <taxon>Rhizobiaceae</taxon>
        <taxon>Georhizobium</taxon>
    </lineage>
</organism>
<dbReference type="EMBL" id="CP032509">
    <property type="protein sequence ID" value="AZN73565.1"/>
    <property type="molecule type" value="Genomic_DNA"/>
</dbReference>
<evidence type="ECO:0000259" key="2">
    <source>
        <dbReference type="Pfam" id="PF08770"/>
    </source>
</evidence>
<evidence type="ECO:0000313" key="4">
    <source>
        <dbReference type="EMBL" id="AZN73565.1"/>
    </source>
</evidence>
<feature type="signal peptide" evidence="1">
    <location>
        <begin position="1"/>
        <end position="31"/>
    </location>
</feature>
<evidence type="ECO:0000259" key="3">
    <source>
        <dbReference type="Pfam" id="PF13501"/>
    </source>
</evidence>
<sequence>MKPSTSRRFAISAWLLLLVILVMPAGDPALAQDSKAWTEIRSELYGDDRTIHDGSGLLEIEAPDRAQDAALVPISIKSMIGPDDERYIKSLTIVIDENPAPVAGTFHFSRANGIADIATRVRVNAYSNIRAIAEMDDGQLYMAETFVKASGGCAAPATKNNAQAMARLGDMRMRQIGEWEVDQPAEVQLMISHPNFSGLQTDQVTQLWIPSHYVNDLAVSIDGQEILTFEGDISISENPSFNFFVMPKGEGELTARATDTKGNVFEQRWPLRMGSAS</sequence>
<dbReference type="OrthoDB" id="8538315at2"/>
<evidence type="ECO:0000313" key="5">
    <source>
        <dbReference type="Proteomes" id="UP000268192"/>
    </source>
</evidence>
<dbReference type="InterPro" id="IPR032711">
    <property type="entry name" value="SoxY"/>
</dbReference>
<dbReference type="InterPro" id="IPR014880">
    <property type="entry name" value="SoxZ_dom"/>
</dbReference>
<keyword evidence="1" id="KW-0732">Signal</keyword>
<dbReference type="Proteomes" id="UP000268192">
    <property type="component" value="Chromosome"/>
</dbReference>
<feature type="chain" id="PRO_5019224575" evidence="1">
    <location>
        <begin position="32"/>
        <end position="277"/>
    </location>
</feature>
<dbReference type="InterPro" id="IPR014756">
    <property type="entry name" value="Ig_E-set"/>
</dbReference>
<name>A0A3S9B9E6_9HYPH</name>
<protein>
    <submittedName>
        <fullName evidence="4">Quinoprotein dehydrogenase-associated SoxYZ-like carrier</fullName>
    </submittedName>
</protein>
<dbReference type="Gene3D" id="2.60.40.10">
    <property type="entry name" value="Immunoglobulins"/>
    <property type="match status" value="1"/>
</dbReference>
<dbReference type="AlphaFoldDB" id="A0A3S9B9E6"/>
<reference evidence="4 5" key="1">
    <citation type="submission" date="2018-09" db="EMBL/GenBank/DDBJ databases">
        <title>Marinorhizobium profundi gen. nov., sp. nov., isolated from a deep-sea sediment sample from the New Britain Trench and proposal of Marinorhizobiaceae fam. nov. in the order Rhizobiales of the class Alphaproteobacteria.</title>
        <authorList>
            <person name="Cao J."/>
        </authorList>
    </citation>
    <scope>NUCLEOTIDE SEQUENCE [LARGE SCALE GENOMIC DNA]</scope>
    <source>
        <strain evidence="4 5">WS11</strain>
    </source>
</reference>
<dbReference type="InterPro" id="IPR030831">
    <property type="entry name" value="Fuse-rel_SoxYZ"/>
</dbReference>
<keyword evidence="5" id="KW-1185">Reference proteome</keyword>
<gene>
    <name evidence="4" type="ORF">D5400_04065</name>
</gene>
<dbReference type="InterPro" id="IPR038162">
    <property type="entry name" value="SoxY_sf"/>
</dbReference>
<feature type="domain" description="Ig-like SoxY" evidence="3">
    <location>
        <begin position="43"/>
        <end position="153"/>
    </location>
</feature>
<proteinExistence type="predicted"/>
<accession>A0A3S9B9E6</accession>